<dbReference type="PANTHER" id="PTHR11839">
    <property type="entry name" value="UDP/ADP-SUGAR PYROPHOSPHATASE"/>
    <property type="match status" value="1"/>
</dbReference>
<name>A0ABN2VQP7_9ACTN</name>
<evidence type="ECO:0000256" key="1">
    <source>
        <dbReference type="ARBA" id="ARBA00001946"/>
    </source>
</evidence>
<evidence type="ECO:0000313" key="4">
    <source>
        <dbReference type="EMBL" id="GAA2069613.1"/>
    </source>
</evidence>
<dbReference type="Pfam" id="PF00293">
    <property type="entry name" value="NUDIX"/>
    <property type="match status" value="1"/>
</dbReference>
<accession>A0ABN2VQP7</accession>
<organism evidence="4 5">
    <name type="scientific">Aeromicrobium halocynthiae</name>
    <dbReference type="NCBI Taxonomy" id="560557"/>
    <lineage>
        <taxon>Bacteria</taxon>
        <taxon>Bacillati</taxon>
        <taxon>Actinomycetota</taxon>
        <taxon>Actinomycetes</taxon>
        <taxon>Propionibacteriales</taxon>
        <taxon>Nocardioidaceae</taxon>
        <taxon>Aeromicrobium</taxon>
    </lineage>
</organism>
<evidence type="ECO:0000256" key="2">
    <source>
        <dbReference type="ARBA" id="ARBA00022801"/>
    </source>
</evidence>
<dbReference type="RefSeq" id="WP_344323392.1">
    <property type="nucleotide sequence ID" value="NZ_BAAAPY010000001.1"/>
</dbReference>
<dbReference type="Proteomes" id="UP001501480">
    <property type="component" value="Unassembled WGS sequence"/>
</dbReference>
<comment type="cofactor">
    <cofactor evidence="1">
        <name>Mg(2+)</name>
        <dbReference type="ChEBI" id="CHEBI:18420"/>
    </cofactor>
</comment>
<dbReference type="Gene3D" id="3.90.79.10">
    <property type="entry name" value="Nucleoside Triphosphate Pyrophosphohydrolase"/>
    <property type="match status" value="1"/>
</dbReference>
<evidence type="ECO:0000259" key="3">
    <source>
        <dbReference type="PROSITE" id="PS51462"/>
    </source>
</evidence>
<dbReference type="InterPro" id="IPR015797">
    <property type="entry name" value="NUDIX_hydrolase-like_dom_sf"/>
</dbReference>
<dbReference type="GO" id="GO:0016787">
    <property type="term" value="F:hydrolase activity"/>
    <property type="evidence" value="ECO:0007669"/>
    <property type="project" value="UniProtKB-KW"/>
</dbReference>
<proteinExistence type="predicted"/>
<feature type="domain" description="Nudix hydrolase" evidence="3">
    <location>
        <begin position="59"/>
        <end position="193"/>
    </location>
</feature>
<keyword evidence="5" id="KW-1185">Reference proteome</keyword>
<sequence>MTGHPRLPGRIARVDDVRDRTDSWPVVHEDVPYATGYLRLSHETIEAPDGTTHERAVVRPHGAVAVLAIDEDDRVLLVAQYRHPVGMRMAELVAGTLDVAGESPAEAAARELAEEAELVAGTWSSLLRLTATPGYSSEQWEVFTATDLRPIPEEDRVERHGEEAGIEQWWLGFDDAVEAVLSGAVSDALTVAAVLAERTRRARP</sequence>
<dbReference type="EMBL" id="BAAAPY010000001">
    <property type="protein sequence ID" value="GAA2069613.1"/>
    <property type="molecule type" value="Genomic_DNA"/>
</dbReference>
<dbReference type="InterPro" id="IPR000086">
    <property type="entry name" value="NUDIX_hydrolase_dom"/>
</dbReference>
<dbReference type="SUPFAM" id="SSF55811">
    <property type="entry name" value="Nudix"/>
    <property type="match status" value="1"/>
</dbReference>
<comment type="caution">
    <text evidence="4">The sequence shown here is derived from an EMBL/GenBank/DDBJ whole genome shotgun (WGS) entry which is preliminary data.</text>
</comment>
<dbReference type="PANTHER" id="PTHR11839:SF18">
    <property type="entry name" value="NUDIX HYDROLASE DOMAIN-CONTAINING PROTEIN"/>
    <property type="match status" value="1"/>
</dbReference>
<gene>
    <name evidence="4" type="ORF">GCM10009821_02730</name>
</gene>
<reference evidence="4 5" key="1">
    <citation type="journal article" date="2019" name="Int. J. Syst. Evol. Microbiol.">
        <title>The Global Catalogue of Microorganisms (GCM) 10K type strain sequencing project: providing services to taxonomists for standard genome sequencing and annotation.</title>
        <authorList>
            <consortium name="The Broad Institute Genomics Platform"/>
            <consortium name="The Broad Institute Genome Sequencing Center for Infectious Disease"/>
            <person name="Wu L."/>
            <person name="Ma J."/>
        </authorList>
    </citation>
    <scope>NUCLEOTIDE SEQUENCE [LARGE SCALE GENOMIC DNA]</scope>
    <source>
        <strain evidence="4 5">JCM 15749</strain>
    </source>
</reference>
<dbReference type="PROSITE" id="PS51462">
    <property type="entry name" value="NUDIX"/>
    <property type="match status" value="1"/>
</dbReference>
<keyword evidence="2 4" id="KW-0378">Hydrolase</keyword>
<protein>
    <submittedName>
        <fullName evidence="4">NUDIX hydrolase</fullName>
    </submittedName>
</protein>
<evidence type="ECO:0000313" key="5">
    <source>
        <dbReference type="Proteomes" id="UP001501480"/>
    </source>
</evidence>